<feature type="domain" description="Fibronectin type III-like" evidence="5">
    <location>
        <begin position="676"/>
        <end position="747"/>
    </location>
</feature>
<dbReference type="RefSeq" id="WP_041974888.1">
    <property type="nucleotide sequence ID" value="NZ_CBXV010000003.1"/>
</dbReference>
<dbReference type="InterPro" id="IPR036962">
    <property type="entry name" value="Glyco_hydro_3_N_sf"/>
</dbReference>
<reference evidence="6 7" key="1">
    <citation type="submission" date="2013-12" db="EMBL/GenBank/DDBJ databases">
        <authorList>
            <person name="Stott M."/>
        </authorList>
    </citation>
    <scope>NUCLEOTIDE SEQUENCE [LARGE SCALE GENOMIC DNA]</scope>
    <source>
        <strain evidence="6 7">K22</strain>
    </source>
</reference>
<dbReference type="SMART" id="SM01217">
    <property type="entry name" value="Fn3_like"/>
    <property type="match status" value="1"/>
</dbReference>
<gene>
    <name evidence="6" type="ORF">PYK22_00765</name>
</gene>
<evidence type="ECO:0000313" key="6">
    <source>
        <dbReference type="EMBL" id="CDM64770.1"/>
    </source>
</evidence>
<dbReference type="SUPFAM" id="SSF52279">
    <property type="entry name" value="Beta-D-glucan exohydrolase, C-terminal domain"/>
    <property type="match status" value="1"/>
</dbReference>
<keyword evidence="4 6" id="KW-0326">Glycosidase</keyword>
<evidence type="ECO:0000256" key="3">
    <source>
        <dbReference type="ARBA" id="ARBA00023277"/>
    </source>
</evidence>
<dbReference type="PANTHER" id="PTHR42715">
    <property type="entry name" value="BETA-GLUCOSIDASE"/>
    <property type="match status" value="1"/>
</dbReference>
<keyword evidence="2 4" id="KW-0378">Hydrolase</keyword>
<dbReference type="Pfam" id="PF01915">
    <property type="entry name" value="Glyco_hydro_3_C"/>
    <property type="match status" value="1"/>
</dbReference>
<dbReference type="Gene3D" id="3.20.20.300">
    <property type="entry name" value="Glycoside hydrolase, family 3, N-terminal domain"/>
    <property type="match status" value="1"/>
</dbReference>
<dbReference type="InterPro" id="IPR050288">
    <property type="entry name" value="Cellulose_deg_GH3"/>
</dbReference>
<dbReference type="EC" id="3.2.1.21" evidence="6"/>
<dbReference type="InterPro" id="IPR036881">
    <property type="entry name" value="Glyco_hydro_3_C_sf"/>
</dbReference>
<keyword evidence="3" id="KW-0119">Carbohydrate metabolism</keyword>
<organism evidence="6 7">
    <name type="scientific">Pyrinomonas methylaliphatogenes</name>
    <dbReference type="NCBI Taxonomy" id="454194"/>
    <lineage>
        <taxon>Bacteria</taxon>
        <taxon>Pseudomonadati</taxon>
        <taxon>Acidobacteriota</taxon>
        <taxon>Blastocatellia</taxon>
        <taxon>Blastocatellales</taxon>
        <taxon>Pyrinomonadaceae</taxon>
        <taxon>Pyrinomonas</taxon>
    </lineage>
</organism>
<dbReference type="InterPro" id="IPR001764">
    <property type="entry name" value="Glyco_hydro_3_N"/>
</dbReference>
<evidence type="ECO:0000256" key="2">
    <source>
        <dbReference type="ARBA" id="ARBA00022801"/>
    </source>
</evidence>
<dbReference type="AlphaFoldDB" id="A0A0B6WX82"/>
<dbReference type="STRING" id="454194.PYK22_00765"/>
<dbReference type="InterPro" id="IPR026891">
    <property type="entry name" value="Fn3-like"/>
</dbReference>
<dbReference type="GO" id="GO:0008422">
    <property type="term" value="F:beta-glucosidase activity"/>
    <property type="evidence" value="ECO:0007669"/>
    <property type="project" value="UniProtKB-EC"/>
</dbReference>
<evidence type="ECO:0000256" key="1">
    <source>
        <dbReference type="ARBA" id="ARBA00005336"/>
    </source>
</evidence>
<evidence type="ECO:0000256" key="4">
    <source>
        <dbReference type="RuleBase" id="RU361161"/>
    </source>
</evidence>
<dbReference type="PANTHER" id="PTHR42715:SF10">
    <property type="entry name" value="BETA-GLUCOSIDASE"/>
    <property type="match status" value="1"/>
</dbReference>
<dbReference type="Pfam" id="PF00933">
    <property type="entry name" value="Glyco_hydro_3"/>
    <property type="match status" value="1"/>
</dbReference>
<dbReference type="PROSITE" id="PS00775">
    <property type="entry name" value="GLYCOSYL_HYDROL_F3"/>
    <property type="match status" value="1"/>
</dbReference>
<dbReference type="GO" id="GO:0005975">
    <property type="term" value="P:carbohydrate metabolic process"/>
    <property type="evidence" value="ECO:0007669"/>
    <property type="project" value="InterPro"/>
</dbReference>
<dbReference type="Proteomes" id="UP000031518">
    <property type="component" value="Unassembled WGS sequence"/>
</dbReference>
<evidence type="ECO:0000259" key="5">
    <source>
        <dbReference type="SMART" id="SM01217"/>
    </source>
</evidence>
<dbReference type="InterPro" id="IPR002772">
    <property type="entry name" value="Glyco_hydro_3_C"/>
</dbReference>
<comment type="similarity">
    <text evidence="1 4">Belongs to the glycosyl hydrolase 3 family.</text>
</comment>
<dbReference type="EMBL" id="CBXV010000003">
    <property type="protein sequence ID" value="CDM64770.1"/>
    <property type="molecule type" value="Genomic_DNA"/>
</dbReference>
<dbReference type="InterPro" id="IPR013783">
    <property type="entry name" value="Ig-like_fold"/>
</dbReference>
<proteinExistence type="inferred from homology"/>
<dbReference type="Pfam" id="PF14310">
    <property type="entry name" value="Fn3-like"/>
    <property type="match status" value="1"/>
</dbReference>
<sequence>MFRASGIVYLILSLVAGGVLARGAQTNGPQLGKIPLREVIAAMTLEEKAKLLVGMGMNIPGLPIDPEDQRVPEKVPGAAGRTHAIARLGIPSLTLSDGPAGVRIDPVRKDDPSRTYYATGFPVATLLASSWDTELVREVGVAMGSEARDYGIDVLLAPAMNIHRNPLGGRNFEYYSEDPLLSGKMAAAFVKGVQSVGVGTSIKHFAANNQEFNRMQSNSLIGERALREIYLKGFEIAVKEAQPWTVMSAYNLINGTYASQSRDLLTTILRDEWGFKGVVMSDWFAGNDPVAQIRAGNDLIMPGVPMQIRAIVEAVRRGDLSGRQLDESVERVLRLILQSPTFKGYKYSNQPDLKAHAQVARRAASEGMVLLKNEGGTLPLTRARRVALYGNASYDLIAGGAGSGNVNKAYVVSLDRGLAAAGYTLIDSLREDYLRYLTEQKAKQPAQRSVLFIPPPVPEMAIATDRVRRDAEEADVALITLARNSGEGADRKVEEFTLSSAERALIEAVSDAFHARGKRVIVVLNVCGPVEVASWRDRVDAILLAWQPGQEGGHAIADVLSGRVNPSGRLPMTFPIKYEDVPSARNFPGRELVGKKPLIPDNPFAGKPAEVIYEEGIYVGYRYYSTAGVEPAYEFGYGLSYTDFAYSDFKVSAARFDGQVKATVTITNVGKVPGREVVQLYVGGPTRNLARPARELKAFAKTDLLRPGQSQTLEFTLRAADLASFDPVRSAWVVEAGTYRLMVGASSARIKASAEIEVKSDLVVERAHRALVPQVVIEELRLGSRGR</sequence>
<dbReference type="PRINTS" id="PR00133">
    <property type="entry name" value="GLHYDRLASE3"/>
</dbReference>
<dbReference type="InterPro" id="IPR019800">
    <property type="entry name" value="Glyco_hydro_3_AS"/>
</dbReference>
<evidence type="ECO:0000313" key="7">
    <source>
        <dbReference type="Proteomes" id="UP000031518"/>
    </source>
</evidence>
<reference evidence="6 7" key="2">
    <citation type="submission" date="2015-01" db="EMBL/GenBank/DDBJ databases">
        <title>Complete genome sequence of Pyrinomonas methylaliphatogenes type strain K22T.</title>
        <authorList>
            <person name="Lee K.C.Y."/>
            <person name="Power J.F."/>
            <person name="Dunfield P.F."/>
            <person name="Morgan X.C."/>
            <person name="Huttenhower C."/>
            <person name="Stott M.B."/>
        </authorList>
    </citation>
    <scope>NUCLEOTIDE SEQUENCE [LARGE SCALE GENOMIC DNA]</scope>
    <source>
        <strain evidence="6 7">K22</strain>
    </source>
</reference>
<name>A0A0B6WX82_9BACT</name>
<dbReference type="FunFam" id="2.60.40.10:FF:000495">
    <property type="entry name" value="Periplasmic beta-glucosidase"/>
    <property type="match status" value="1"/>
</dbReference>
<dbReference type="InterPro" id="IPR017853">
    <property type="entry name" value="GH"/>
</dbReference>
<protein>
    <submittedName>
        <fullName evidence="6">Beta-glucosidase-like glycosyl hydrolase</fullName>
        <ecNumber evidence="6">3.2.1.21</ecNumber>
    </submittedName>
</protein>
<dbReference type="OrthoDB" id="9805821at2"/>
<dbReference type="Gene3D" id="2.60.40.10">
    <property type="entry name" value="Immunoglobulins"/>
    <property type="match status" value="1"/>
</dbReference>
<dbReference type="SUPFAM" id="SSF51445">
    <property type="entry name" value="(Trans)glycosidases"/>
    <property type="match status" value="1"/>
</dbReference>
<accession>A0A0B6WX82</accession>
<dbReference type="Gene3D" id="3.40.50.1700">
    <property type="entry name" value="Glycoside hydrolase family 3 C-terminal domain"/>
    <property type="match status" value="1"/>
</dbReference>
<keyword evidence="7" id="KW-1185">Reference proteome</keyword>